<reference evidence="9 10" key="1">
    <citation type="submission" date="2020-08" db="EMBL/GenBank/DDBJ databases">
        <title>Genomic Encyclopedia of Type Strains, Phase III (KMG-III): the genomes of soil and plant-associated and newly described type strains.</title>
        <authorList>
            <person name="Whitman W."/>
        </authorList>
    </citation>
    <scope>NUCLEOTIDE SEQUENCE [LARGE SCALE GENOMIC DNA]</scope>
    <source>
        <strain evidence="9 10">CECT 7282</strain>
    </source>
</reference>
<dbReference type="CDD" id="cd18094">
    <property type="entry name" value="SpoU-like_TrmL"/>
    <property type="match status" value="1"/>
</dbReference>
<evidence type="ECO:0000256" key="6">
    <source>
        <dbReference type="HAMAP-Rule" id="MF_01885"/>
    </source>
</evidence>
<keyword evidence="5 6" id="KW-0819">tRNA processing</keyword>
<dbReference type="Gene3D" id="3.40.1280.10">
    <property type="match status" value="1"/>
</dbReference>
<dbReference type="EC" id="2.1.1.207" evidence="6"/>
<dbReference type="PANTHER" id="PTHR42971:SF1">
    <property type="entry name" value="TRNA (CYTIDINE(34)-2'-O)-METHYLTRANSFERASE"/>
    <property type="match status" value="1"/>
</dbReference>
<feature type="binding site" evidence="6 7">
    <location>
        <position position="130"/>
    </location>
    <ligand>
        <name>S-adenosyl-L-methionine</name>
        <dbReference type="ChEBI" id="CHEBI:59789"/>
    </ligand>
</feature>
<comment type="function">
    <text evidence="6">Methylates the ribose at the nucleotide 34 wobble position in the two leucyl isoacceptors tRNA(Leu)(CmAA) and tRNA(Leu)(cmnm5UmAA). Catalyzes the methyl transfer from S-adenosyl-L-methionine to the 2'-OH of the wobble nucleotide.</text>
</comment>
<evidence type="ECO:0000256" key="5">
    <source>
        <dbReference type="ARBA" id="ARBA00022694"/>
    </source>
</evidence>
<comment type="subcellular location">
    <subcellularLocation>
        <location evidence="6">Cytoplasm</location>
    </subcellularLocation>
</comment>
<evidence type="ECO:0000259" key="8">
    <source>
        <dbReference type="Pfam" id="PF00588"/>
    </source>
</evidence>
<comment type="catalytic activity">
    <reaction evidence="6">
        <text>5-carboxymethylaminomethyluridine(34) in tRNA(Leu) + S-adenosyl-L-methionine = 5-carboxymethylaminomethyl-2'-O-methyluridine(34) in tRNA(Leu) + S-adenosyl-L-homocysteine + H(+)</text>
        <dbReference type="Rhea" id="RHEA:43088"/>
        <dbReference type="Rhea" id="RHEA-COMP:10333"/>
        <dbReference type="Rhea" id="RHEA-COMP:10334"/>
        <dbReference type="ChEBI" id="CHEBI:15378"/>
        <dbReference type="ChEBI" id="CHEBI:57856"/>
        <dbReference type="ChEBI" id="CHEBI:59789"/>
        <dbReference type="ChEBI" id="CHEBI:74508"/>
        <dbReference type="ChEBI" id="CHEBI:74511"/>
        <dbReference type="EC" id="2.1.1.207"/>
    </reaction>
</comment>
<dbReference type="GO" id="GO:0002131">
    <property type="term" value="P:wobble position cytosine ribose methylation"/>
    <property type="evidence" value="ECO:0007669"/>
    <property type="project" value="TreeGrafter"/>
</dbReference>
<dbReference type="FunFam" id="3.40.1280.10:FF:000002">
    <property type="entry name" value="Peptidylprolyl isomerase"/>
    <property type="match status" value="1"/>
</dbReference>
<feature type="domain" description="tRNA/rRNA methyltransferase SpoU type" evidence="8">
    <location>
        <begin position="2"/>
        <end position="142"/>
    </location>
</feature>
<evidence type="ECO:0000256" key="7">
    <source>
        <dbReference type="PIRSR" id="PIRSR029256-1"/>
    </source>
</evidence>
<evidence type="ECO:0000256" key="4">
    <source>
        <dbReference type="ARBA" id="ARBA00022691"/>
    </source>
</evidence>
<keyword evidence="3 6" id="KW-0808">Transferase</keyword>
<dbReference type="InterPro" id="IPR001537">
    <property type="entry name" value="SpoU_MeTrfase"/>
</dbReference>
<comment type="catalytic activity">
    <reaction evidence="6">
        <text>cytidine(34) in tRNA + S-adenosyl-L-methionine = 2'-O-methylcytidine(34) in tRNA + S-adenosyl-L-homocysteine + H(+)</text>
        <dbReference type="Rhea" id="RHEA:43084"/>
        <dbReference type="Rhea" id="RHEA-COMP:10331"/>
        <dbReference type="Rhea" id="RHEA-COMP:10332"/>
        <dbReference type="ChEBI" id="CHEBI:15378"/>
        <dbReference type="ChEBI" id="CHEBI:57856"/>
        <dbReference type="ChEBI" id="CHEBI:59789"/>
        <dbReference type="ChEBI" id="CHEBI:74495"/>
        <dbReference type="ChEBI" id="CHEBI:82748"/>
        <dbReference type="EC" id="2.1.1.207"/>
    </reaction>
</comment>
<keyword evidence="4 6" id="KW-0949">S-adenosyl-L-methionine</keyword>
<feature type="binding site" evidence="6 7">
    <location>
        <position position="78"/>
    </location>
    <ligand>
        <name>S-adenosyl-L-methionine</name>
        <dbReference type="ChEBI" id="CHEBI:59789"/>
    </ligand>
</feature>
<dbReference type="GO" id="GO:0002132">
    <property type="term" value="P:wobble position uridine ribose methylation"/>
    <property type="evidence" value="ECO:0007669"/>
    <property type="project" value="TreeGrafter"/>
</dbReference>
<feature type="binding site" evidence="6 7">
    <location>
        <position position="122"/>
    </location>
    <ligand>
        <name>S-adenosyl-L-methionine</name>
        <dbReference type="ChEBI" id="CHEBI:59789"/>
    </ligand>
</feature>
<dbReference type="RefSeq" id="WP_183324763.1">
    <property type="nucleotide sequence ID" value="NZ_JACHXP010000005.1"/>
</dbReference>
<evidence type="ECO:0000256" key="1">
    <source>
        <dbReference type="ARBA" id="ARBA00022490"/>
    </source>
</evidence>
<evidence type="ECO:0000256" key="2">
    <source>
        <dbReference type="ARBA" id="ARBA00022603"/>
    </source>
</evidence>
<dbReference type="GO" id="GO:0008757">
    <property type="term" value="F:S-adenosylmethionine-dependent methyltransferase activity"/>
    <property type="evidence" value="ECO:0007669"/>
    <property type="project" value="UniProtKB-UniRule"/>
</dbReference>
<protein>
    <recommendedName>
        <fullName evidence="6">tRNA (cytidine(34)-2'-O)-methyltransferase</fullName>
        <ecNumber evidence="6">2.1.1.207</ecNumber>
    </recommendedName>
    <alternativeName>
        <fullName evidence="6">tRNA (cytidine/uridine-2'-O-)-methyltransferase TrmL</fullName>
    </alternativeName>
</protein>
<evidence type="ECO:0000313" key="9">
    <source>
        <dbReference type="EMBL" id="MBB3190018.1"/>
    </source>
</evidence>
<dbReference type="PANTHER" id="PTHR42971">
    <property type="entry name" value="TRNA (CYTIDINE(34)-2'-O)-METHYLTRANSFERASE"/>
    <property type="match status" value="1"/>
</dbReference>
<name>A0A839V7J6_9GAMM</name>
<keyword evidence="2 6" id="KW-0489">Methyltransferase</keyword>
<dbReference type="GO" id="GO:0005737">
    <property type="term" value="C:cytoplasm"/>
    <property type="evidence" value="ECO:0007669"/>
    <property type="project" value="UniProtKB-SubCell"/>
</dbReference>
<dbReference type="Pfam" id="PF00588">
    <property type="entry name" value="SpoU_methylase"/>
    <property type="match status" value="1"/>
</dbReference>
<keyword evidence="1 6" id="KW-0963">Cytoplasm</keyword>
<accession>A0A839V7J6</accession>
<evidence type="ECO:0000256" key="3">
    <source>
        <dbReference type="ARBA" id="ARBA00022679"/>
    </source>
</evidence>
<keyword evidence="10" id="KW-1185">Reference proteome</keyword>
<dbReference type="GO" id="GO:0008175">
    <property type="term" value="F:tRNA methyltransferase activity"/>
    <property type="evidence" value="ECO:0007669"/>
    <property type="project" value="UniProtKB-UniRule"/>
</dbReference>
<dbReference type="EMBL" id="JACHXP010000005">
    <property type="protein sequence ID" value="MBB3190018.1"/>
    <property type="molecule type" value="Genomic_DNA"/>
</dbReference>
<comment type="subunit">
    <text evidence="6">Homodimer.</text>
</comment>
<dbReference type="NCBIfam" id="TIGR00185">
    <property type="entry name" value="tRNA_yibK_trmL"/>
    <property type="match status" value="1"/>
</dbReference>
<sequence>MLDVVLYQPEIPPNTGNLIRLCANTGFRLHLIEPLGFVLDDKRLRRAGLDYHEWARVRVHRDWPAFLEGVAPARVFAVSTRGRTGYHEPAYRAGDALVFGPETRGLPQAMLDILPETQRLRIPMRPESRSLNLSNAAAVIVYEAWRQLGFVGAGLPGAGLPGSGLPGSGHPGAAKIQDHR</sequence>
<comment type="caution">
    <text evidence="9">The sequence shown here is derived from an EMBL/GenBank/DDBJ whole genome shotgun (WGS) entry which is preliminary data.</text>
</comment>
<dbReference type="InterPro" id="IPR029028">
    <property type="entry name" value="Alpha/beta_knot_MTases"/>
</dbReference>
<comment type="similarity">
    <text evidence="6">Belongs to the class IV-like SAM-binding methyltransferase superfamily. RNA methyltransferase TrmH family. TrmL subfamily.</text>
</comment>
<dbReference type="AlphaFoldDB" id="A0A839V7J6"/>
<evidence type="ECO:0000313" key="10">
    <source>
        <dbReference type="Proteomes" id="UP000547614"/>
    </source>
</evidence>
<dbReference type="HAMAP" id="MF_01885">
    <property type="entry name" value="tRNA_methyltr_TrmL"/>
    <property type="match status" value="1"/>
</dbReference>
<dbReference type="PIRSF" id="PIRSF029256">
    <property type="entry name" value="SpoU_TrmH_prd"/>
    <property type="match status" value="1"/>
</dbReference>
<dbReference type="InterPro" id="IPR016914">
    <property type="entry name" value="TrmL"/>
</dbReference>
<proteinExistence type="inferred from homology"/>
<gene>
    <name evidence="6" type="primary">trmL</name>
    <name evidence="9" type="ORF">FHR94_001249</name>
</gene>
<dbReference type="InterPro" id="IPR029026">
    <property type="entry name" value="tRNA_m1G_MTases_N"/>
</dbReference>
<dbReference type="GO" id="GO:0003723">
    <property type="term" value="F:RNA binding"/>
    <property type="evidence" value="ECO:0007669"/>
    <property type="project" value="InterPro"/>
</dbReference>
<dbReference type="GO" id="GO:0042802">
    <property type="term" value="F:identical protein binding"/>
    <property type="evidence" value="ECO:0007669"/>
    <property type="project" value="UniProtKB-ARBA"/>
</dbReference>
<dbReference type="Proteomes" id="UP000547614">
    <property type="component" value="Unassembled WGS sequence"/>
</dbReference>
<dbReference type="SUPFAM" id="SSF75217">
    <property type="entry name" value="alpha/beta knot"/>
    <property type="match status" value="1"/>
</dbReference>
<organism evidence="9 10">
    <name type="scientific">Halomonas cerina</name>
    <dbReference type="NCBI Taxonomy" id="447424"/>
    <lineage>
        <taxon>Bacteria</taxon>
        <taxon>Pseudomonadati</taxon>
        <taxon>Pseudomonadota</taxon>
        <taxon>Gammaproteobacteria</taxon>
        <taxon>Oceanospirillales</taxon>
        <taxon>Halomonadaceae</taxon>
        <taxon>Halomonas</taxon>
    </lineage>
</organism>
<feature type="binding site" evidence="6 7">
    <location>
        <position position="100"/>
    </location>
    <ligand>
        <name>S-adenosyl-L-methionine</name>
        <dbReference type="ChEBI" id="CHEBI:59789"/>
    </ligand>
</feature>